<feature type="compositionally biased region" description="Polar residues" evidence="1">
    <location>
        <begin position="1"/>
        <end position="10"/>
    </location>
</feature>
<evidence type="ECO:0000313" key="3">
    <source>
        <dbReference type="Proteomes" id="UP000182983"/>
    </source>
</evidence>
<dbReference type="OrthoDB" id="7330802at2"/>
<keyword evidence="3" id="KW-1185">Reference proteome</keyword>
<reference evidence="3" key="1">
    <citation type="submission" date="2016-10" db="EMBL/GenBank/DDBJ databases">
        <authorList>
            <person name="Varghese N."/>
            <person name="Submissions S."/>
        </authorList>
    </citation>
    <scope>NUCLEOTIDE SEQUENCE [LARGE SCALE GENOMIC DNA]</scope>
    <source>
        <strain evidence="3">DSM 13234</strain>
    </source>
</reference>
<dbReference type="RefSeq" id="WP_074770704.1">
    <property type="nucleotide sequence ID" value="NZ_FNWO01000024.1"/>
</dbReference>
<organism evidence="2 3">
    <name type="scientific">Magnetospirillum fulvum</name>
    <name type="common">Rhodospirillum fulvum</name>
    <dbReference type="NCBI Taxonomy" id="1082"/>
    <lineage>
        <taxon>Bacteria</taxon>
        <taxon>Pseudomonadati</taxon>
        <taxon>Pseudomonadota</taxon>
        <taxon>Alphaproteobacteria</taxon>
        <taxon>Rhodospirillales</taxon>
        <taxon>Rhodospirillaceae</taxon>
        <taxon>Magnetospirillum</taxon>
    </lineage>
</organism>
<dbReference type="AlphaFoldDB" id="A0A1H6K226"/>
<dbReference type="EMBL" id="FNWO01000024">
    <property type="protein sequence ID" value="SEH66957.1"/>
    <property type="molecule type" value="Genomic_DNA"/>
</dbReference>
<proteinExistence type="predicted"/>
<sequence>MALGSTSPASSRRAKEADNVSDPSIAAVKAGLEGGVIEVMRREIPNLRTLPRGAAYDVVMNDPRMLDECFRLFRTRPDLFCEVVVDTERRPATSDQTMLSCGKTLGDAVALVVRASARRHFRQRLDSRVRLGPPRPQPPAFKRLAIALGLARPPQAKAPPRTLSRSDLLYRAIRSYLRFDWQVPLIPHYAPMTPTQVTDLGARLLDIREVAELRALSAPGVTPRDGRPPLLLDNARRLLVQGRDAIDSEILWRVVQQMDLARLFPQTETERLRRVVAQVSAVHSEVIRALLPVLGNDIRRFTVFLMVAFVTLGEQRFKQDFCQEGRGHAVRKLGERLDLLPSPPPTLGEMSRLYTAVLSTAYVGGVEASGETLLKAHPDLVRALDAMGRSQASPAAITG</sequence>
<name>A0A1H6K226_MAGFU</name>
<accession>A0A1H6K226</accession>
<gene>
    <name evidence="2" type="ORF">SAMN04244559_03372</name>
</gene>
<feature type="region of interest" description="Disordered" evidence="1">
    <location>
        <begin position="1"/>
        <end position="20"/>
    </location>
</feature>
<dbReference type="Proteomes" id="UP000182983">
    <property type="component" value="Unassembled WGS sequence"/>
</dbReference>
<evidence type="ECO:0000256" key="1">
    <source>
        <dbReference type="SAM" id="MobiDB-lite"/>
    </source>
</evidence>
<protein>
    <submittedName>
        <fullName evidence="2">Uncharacterized protein</fullName>
    </submittedName>
</protein>
<evidence type="ECO:0000313" key="2">
    <source>
        <dbReference type="EMBL" id="SEH66957.1"/>
    </source>
</evidence>